<evidence type="ECO:0000313" key="3">
    <source>
        <dbReference type="Proteomes" id="UP000309819"/>
    </source>
</evidence>
<dbReference type="PANTHER" id="PTHR33121">
    <property type="entry name" value="CYCLIC DI-GMP PHOSPHODIESTERASE PDEF"/>
    <property type="match status" value="1"/>
</dbReference>
<dbReference type="Gene3D" id="3.30.70.270">
    <property type="match status" value="1"/>
</dbReference>
<evidence type="ECO:0000259" key="1">
    <source>
        <dbReference type="PROSITE" id="PS50883"/>
    </source>
</evidence>
<sequence length="593" mass="65296">MQTAPMPLKEKERLAKVVEWCVAQQDQNGELRALVQLAASYFAVPICLVSIVSECQQWFMARTGLDSASTPRDVSFCAHTILQAEPLEVPDALLDPRFADNPLVTGAPAIRYYCGAPLMVEQGIAIGSLCIIDTVPRPPMAAEQRAMLVAFANMAMSILASIRRSNFFDQPTGLFNRLKLECDVQAHFDRGQDMTLLAIDILPAAVLNDITQALGYNFAHDLTLQVKARIAAQLHPGVPLYKISPTRFATIVDEPEQVRPLCIGIVEALQAPVQCHQIPVLLDAGIGVAPLSAASDEREGLEWLRRLVSAADAARRSVGRCALFQADVDAAQRRAFTLLAALVEALQRDDQLSLHLQPRVHLPQGECRSAEALLRWRHPQLGEISPAEFIPLAEKTALMGTLSLWVQRAVLRLLQQTRALGLQISMNVTARDLESPLFMDTLLIEMRSLGIEPSKLQLEFTESALIEQLEEVQQQLQRARLAGIEIAIDDFGTGYSNWDYLSRIPASLVKLDRSLVHRGCMDARDGQLVRSLVALATQLGYRVGAEGIETAAQLEQASAWGCAEVQGYYLGRPMPLEAFQQWFGVTQLAGWVA</sequence>
<dbReference type="Proteomes" id="UP000309819">
    <property type="component" value="Unassembled WGS sequence"/>
</dbReference>
<dbReference type="GO" id="GO:0071111">
    <property type="term" value="F:cyclic-guanylate-specific phosphodiesterase activity"/>
    <property type="evidence" value="ECO:0007669"/>
    <property type="project" value="InterPro"/>
</dbReference>
<dbReference type="PANTHER" id="PTHR33121:SF19">
    <property type="entry name" value="CYCLIC DI-GMP PHOSPHODIESTERASE PA2567"/>
    <property type="match status" value="1"/>
</dbReference>
<keyword evidence="3" id="KW-1185">Reference proteome</keyword>
<dbReference type="AlphaFoldDB" id="A0A5R8Z128"/>
<dbReference type="InterPro" id="IPR035919">
    <property type="entry name" value="EAL_sf"/>
</dbReference>
<proteinExistence type="predicted"/>
<dbReference type="InterPro" id="IPR029016">
    <property type="entry name" value="GAF-like_dom_sf"/>
</dbReference>
<dbReference type="PROSITE" id="PS50883">
    <property type="entry name" value="EAL"/>
    <property type="match status" value="1"/>
</dbReference>
<protein>
    <submittedName>
        <fullName evidence="2">GGDEF domain-containing protein</fullName>
    </submittedName>
</protein>
<dbReference type="SMART" id="SM00052">
    <property type="entry name" value="EAL"/>
    <property type="match status" value="1"/>
</dbReference>
<dbReference type="SMART" id="SM00267">
    <property type="entry name" value="GGDEF"/>
    <property type="match status" value="1"/>
</dbReference>
<dbReference type="InterPro" id="IPR043128">
    <property type="entry name" value="Rev_trsase/Diguanyl_cyclase"/>
</dbReference>
<dbReference type="InterPro" id="IPR001633">
    <property type="entry name" value="EAL_dom"/>
</dbReference>
<comment type="caution">
    <text evidence="2">The sequence shown here is derived from an EMBL/GenBank/DDBJ whole genome shotgun (WGS) entry which is preliminary data.</text>
</comment>
<dbReference type="Gene3D" id="3.30.450.40">
    <property type="match status" value="1"/>
</dbReference>
<dbReference type="EMBL" id="VAUO01000006">
    <property type="protein sequence ID" value="TLP59035.1"/>
    <property type="molecule type" value="Genomic_DNA"/>
</dbReference>
<dbReference type="SUPFAM" id="SSF141868">
    <property type="entry name" value="EAL domain-like"/>
    <property type="match status" value="1"/>
</dbReference>
<dbReference type="Pfam" id="PF00563">
    <property type="entry name" value="EAL"/>
    <property type="match status" value="1"/>
</dbReference>
<dbReference type="SUPFAM" id="SSF55781">
    <property type="entry name" value="GAF domain-like"/>
    <property type="match status" value="1"/>
</dbReference>
<reference evidence="2 3" key="1">
    <citation type="submission" date="2019-05" db="EMBL/GenBank/DDBJ databases">
        <title>Pseudomonas sp. SC006 isolated from lettuce that can produce HBGAs.</title>
        <authorList>
            <person name="Wang D."/>
            <person name="Liao N."/>
            <person name="Liu D."/>
            <person name="Zhang Z."/>
            <person name="Zou S."/>
        </authorList>
    </citation>
    <scope>NUCLEOTIDE SEQUENCE [LARGE SCALE GENOMIC DNA]</scope>
    <source>
        <strain evidence="2 3">SC006</strain>
    </source>
</reference>
<evidence type="ECO:0000313" key="2">
    <source>
        <dbReference type="EMBL" id="TLP59035.1"/>
    </source>
</evidence>
<accession>A0A5R8Z128</accession>
<dbReference type="SUPFAM" id="SSF55073">
    <property type="entry name" value="Nucleotide cyclase"/>
    <property type="match status" value="1"/>
</dbReference>
<dbReference type="InterPro" id="IPR003018">
    <property type="entry name" value="GAF"/>
</dbReference>
<dbReference type="InterPro" id="IPR050706">
    <property type="entry name" value="Cyclic-di-GMP_PDE-like"/>
</dbReference>
<organism evidence="2 3">
    <name type="scientific">Pseudomonas mosselii</name>
    <dbReference type="NCBI Taxonomy" id="78327"/>
    <lineage>
        <taxon>Bacteria</taxon>
        <taxon>Pseudomonadati</taxon>
        <taxon>Pseudomonadota</taxon>
        <taxon>Gammaproteobacteria</taxon>
        <taxon>Pseudomonadales</taxon>
        <taxon>Pseudomonadaceae</taxon>
        <taxon>Pseudomonas</taxon>
    </lineage>
</organism>
<dbReference type="InterPro" id="IPR000160">
    <property type="entry name" value="GGDEF_dom"/>
</dbReference>
<name>A0A5R8Z128_9PSED</name>
<dbReference type="RefSeq" id="WP_138220106.1">
    <property type="nucleotide sequence ID" value="NZ_VAUO01000006.1"/>
</dbReference>
<dbReference type="Gene3D" id="3.20.20.450">
    <property type="entry name" value="EAL domain"/>
    <property type="match status" value="1"/>
</dbReference>
<dbReference type="CDD" id="cd01948">
    <property type="entry name" value="EAL"/>
    <property type="match status" value="1"/>
</dbReference>
<dbReference type="OrthoDB" id="9804951at2"/>
<gene>
    <name evidence="2" type="ORF">FEM01_14100</name>
</gene>
<dbReference type="SMART" id="SM00065">
    <property type="entry name" value="GAF"/>
    <property type="match status" value="1"/>
</dbReference>
<dbReference type="InterPro" id="IPR029787">
    <property type="entry name" value="Nucleotide_cyclase"/>
</dbReference>
<feature type="domain" description="EAL" evidence="1">
    <location>
        <begin position="335"/>
        <end position="587"/>
    </location>
</feature>